<sequence>MTVSHLPACPNSLPSSQKTIEHCILLLTGGQAWDGGGGEGGDRTAVVMGHSRAHTHTGGADLTD</sequence>
<organism evidence="1 2">
    <name type="scientific">Mugilogobius chulae</name>
    <name type="common">yellowstripe goby</name>
    <dbReference type="NCBI Taxonomy" id="88201"/>
    <lineage>
        <taxon>Eukaryota</taxon>
        <taxon>Metazoa</taxon>
        <taxon>Chordata</taxon>
        <taxon>Craniata</taxon>
        <taxon>Vertebrata</taxon>
        <taxon>Euteleostomi</taxon>
        <taxon>Actinopterygii</taxon>
        <taxon>Neopterygii</taxon>
        <taxon>Teleostei</taxon>
        <taxon>Neoteleostei</taxon>
        <taxon>Acanthomorphata</taxon>
        <taxon>Gobiaria</taxon>
        <taxon>Gobiiformes</taxon>
        <taxon>Gobioidei</taxon>
        <taxon>Gobiidae</taxon>
        <taxon>Gobionellinae</taxon>
        <taxon>Mugilogobius</taxon>
    </lineage>
</organism>
<dbReference type="AlphaFoldDB" id="A0AAW0N6I7"/>
<dbReference type="Proteomes" id="UP001460270">
    <property type="component" value="Unassembled WGS sequence"/>
</dbReference>
<proteinExistence type="predicted"/>
<protein>
    <submittedName>
        <fullName evidence="1">Uncharacterized protein</fullName>
    </submittedName>
</protein>
<keyword evidence="2" id="KW-1185">Reference proteome</keyword>
<evidence type="ECO:0000313" key="2">
    <source>
        <dbReference type="Proteomes" id="UP001460270"/>
    </source>
</evidence>
<comment type="caution">
    <text evidence="1">The sequence shown here is derived from an EMBL/GenBank/DDBJ whole genome shotgun (WGS) entry which is preliminary data.</text>
</comment>
<dbReference type="EMBL" id="JBBPFD010000018">
    <property type="protein sequence ID" value="KAK7888916.1"/>
    <property type="molecule type" value="Genomic_DNA"/>
</dbReference>
<gene>
    <name evidence="1" type="ORF">WMY93_024476</name>
</gene>
<evidence type="ECO:0000313" key="1">
    <source>
        <dbReference type="EMBL" id="KAK7888916.1"/>
    </source>
</evidence>
<accession>A0AAW0N6I7</accession>
<name>A0AAW0N6I7_9GOBI</name>
<reference evidence="2" key="1">
    <citation type="submission" date="2024-04" db="EMBL/GenBank/DDBJ databases">
        <title>Salinicola lusitanus LLJ914,a marine bacterium isolated from the Okinawa Trough.</title>
        <authorList>
            <person name="Li J."/>
        </authorList>
    </citation>
    <scope>NUCLEOTIDE SEQUENCE [LARGE SCALE GENOMIC DNA]</scope>
</reference>